<dbReference type="InterPro" id="IPR036249">
    <property type="entry name" value="Thioredoxin-like_sf"/>
</dbReference>
<proteinExistence type="predicted"/>
<dbReference type="CDD" id="cd00570">
    <property type="entry name" value="GST_N_family"/>
    <property type="match status" value="1"/>
</dbReference>
<dbReference type="Gene3D" id="3.40.30.10">
    <property type="entry name" value="Glutaredoxin"/>
    <property type="match status" value="1"/>
</dbReference>
<name>A0A4Q1BDZ6_TREME</name>
<evidence type="ECO:0000259" key="1">
    <source>
        <dbReference type="PROSITE" id="PS50404"/>
    </source>
</evidence>
<dbReference type="SUPFAM" id="SSF52833">
    <property type="entry name" value="Thioredoxin-like"/>
    <property type="match status" value="1"/>
</dbReference>
<dbReference type="CDD" id="cd00299">
    <property type="entry name" value="GST_C_family"/>
    <property type="match status" value="1"/>
</dbReference>
<dbReference type="OrthoDB" id="412788at2759"/>
<evidence type="ECO:0000313" key="3">
    <source>
        <dbReference type="Proteomes" id="UP000289152"/>
    </source>
</evidence>
<dbReference type="VEuPathDB" id="FungiDB:TREMEDRAFT_60459"/>
<feature type="domain" description="GST N-terminal" evidence="1">
    <location>
        <begin position="6"/>
        <end position="102"/>
    </location>
</feature>
<dbReference type="Pfam" id="PF13417">
    <property type="entry name" value="GST_N_3"/>
    <property type="match status" value="1"/>
</dbReference>
<comment type="caution">
    <text evidence="2">The sequence shown here is derived from an EMBL/GenBank/DDBJ whole genome shotgun (WGS) entry which is preliminary data.</text>
</comment>
<reference evidence="2 3" key="1">
    <citation type="submission" date="2016-06" db="EMBL/GenBank/DDBJ databases">
        <title>Evolution of pathogenesis and genome organization in the Tremellales.</title>
        <authorList>
            <person name="Cuomo C."/>
            <person name="Litvintseva A."/>
            <person name="Heitman J."/>
            <person name="Chen Y."/>
            <person name="Sun S."/>
            <person name="Springer D."/>
            <person name="Dromer F."/>
            <person name="Young S."/>
            <person name="Zeng Q."/>
            <person name="Chapman S."/>
            <person name="Gujja S."/>
            <person name="Saif S."/>
            <person name="Birren B."/>
        </authorList>
    </citation>
    <scope>NUCLEOTIDE SEQUENCE [LARGE SCALE GENOMIC DNA]</scope>
    <source>
        <strain evidence="2 3">ATCC 28783</strain>
    </source>
</reference>
<accession>A0A4Q1BDZ6</accession>
<dbReference type="PANTHER" id="PTHR42673">
    <property type="entry name" value="MALEYLACETOACETATE ISOMERASE"/>
    <property type="match status" value="1"/>
</dbReference>
<sequence>MSAELPKAILYSYDHSVWSTVPRLCLYEKGYGDDEYVVKHVDISKGENFAPSYLKINMHGTVPTLVVPMLETTGAEVASRYRSLRDTISICEFLDQARSPHTHNTTSDRPAPVLSPATIEGKSVSDSLIALCHLPSVDPNFLVIACQSPEELRTKAAGSQGAMLSARHDALQTYLKEAKQIAADSPLSSSKDKGLTYEQKTVVFLEEKATANEVVWEIYNGKAGEEREKAFFVASKKVWTHGIPDVLRKMESYIRGPYLLGDQVCLADLHVIAWLSRIIELSGGTKTASGIEALESLTGHKVGPKMKAFWALWIERPSFKSM</sequence>
<dbReference type="Proteomes" id="UP000289152">
    <property type="component" value="Unassembled WGS sequence"/>
</dbReference>
<dbReference type="AlphaFoldDB" id="A0A4Q1BDZ6"/>
<dbReference type="PANTHER" id="PTHR42673:SF4">
    <property type="entry name" value="MALEYLACETOACETATE ISOMERASE"/>
    <property type="match status" value="1"/>
</dbReference>
<dbReference type="Gene3D" id="1.20.1050.10">
    <property type="match status" value="1"/>
</dbReference>
<dbReference type="GO" id="GO:0016034">
    <property type="term" value="F:maleylacetoacetate isomerase activity"/>
    <property type="evidence" value="ECO:0007669"/>
    <property type="project" value="TreeGrafter"/>
</dbReference>
<dbReference type="InterPro" id="IPR036282">
    <property type="entry name" value="Glutathione-S-Trfase_C_sf"/>
</dbReference>
<dbReference type="SUPFAM" id="SSF47616">
    <property type="entry name" value="GST C-terminal domain-like"/>
    <property type="match status" value="1"/>
</dbReference>
<organism evidence="2 3">
    <name type="scientific">Tremella mesenterica</name>
    <name type="common">Jelly fungus</name>
    <dbReference type="NCBI Taxonomy" id="5217"/>
    <lineage>
        <taxon>Eukaryota</taxon>
        <taxon>Fungi</taxon>
        <taxon>Dikarya</taxon>
        <taxon>Basidiomycota</taxon>
        <taxon>Agaricomycotina</taxon>
        <taxon>Tremellomycetes</taxon>
        <taxon>Tremellales</taxon>
        <taxon>Tremellaceae</taxon>
        <taxon>Tremella</taxon>
    </lineage>
</organism>
<dbReference type="GO" id="GO:0004364">
    <property type="term" value="F:glutathione transferase activity"/>
    <property type="evidence" value="ECO:0007669"/>
    <property type="project" value="TreeGrafter"/>
</dbReference>
<gene>
    <name evidence="2" type="ORF">M231_07556</name>
</gene>
<evidence type="ECO:0000313" key="2">
    <source>
        <dbReference type="EMBL" id="RXK35185.1"/>
    </source>
</evidence>
<dbReference type="PROSITE" id="PS50404">
    <property type="entry name" value="GST_NTER"/>
    <property type="match status" value="1"/>
</dbReference>
<dbReference type="STRING" id="5217.A0A4Q1BDZ6"/>
<dbReference type="GO" id="GO:0006559">
    <property type="term" value="P:L-phenylalanine catabolic process"/>
    <property type="evidence" value="ECO:0007669"/>
    <property type="project" value="TreeGrafter"/>
</dbReference>
<dbReference type="InParanoid" id="A0A4Q1BDZ6"/>
<keyword evidence="3" id="KW-1185">Reference proteome</keyword>
<protein>
    <recommendedName>
        <fullName evidence="1">GST N-terminal domain-containing protein</fullName>
    </recommendedName>
</protein>
<dbReference type="GO" id="GO:0006749">
    <property type="term" value="P:glutathione metabolic process"/>
    <property type="evidence" value="ECO:0007669"/>
    <property type="project" value="TreeGrafter"/>
</dbReference>
<dbReference type="InterPro" id="IPR004045">
    <property type="entry name" value="Glutathione_S-Trfase_N"/>
</dbReference>
<dbReference type="EMBL" id="SDIL01000153">
    <property type="protein sequence ID" value="RXK35185.1"/>
    <property type="molecule type" value="Genomic_DNA"/>
</dbReference>